<dbReference type="EMBL" id="JBBXMP010000544">
    <property type="protein sequence ID" value="KAL0057428.1"/>
    <property type="molecule type" value="Genomic_DNA"/>
</dbReference>
<gene>
    <name evidence="2" type="ORF">AAF712_015934</name>
</gene>
<reference evidence="2 3" key="1">
    <citation type="submission" date="2024-05" db="EMBL/GenBank/DDBJ databases">
        <title>A draft genome resource for the thread blight pathogen Marasmius tenuissimus strain MS-2.</title>
        <authorList>
            <person name="Yulfo-Soto G.E."/>
            <person name="Baruah I.K."/>
            <person name="Amoako-Attah I."/>
            <person name="Bukari Y."/>
            <person name="Meinhardt L.W."/>
            <person name="Bailey B.A."/>
            <person name="Cohen S.P."/>
        </authorList>
    </citation>
    <scope>NUCLEOTIDE SEQUENCE [LARGE SCALE GENOMIC DNA]</scope>
    <source>
        <strain evidence="2 3">MS-2</strain>
    </source>
</reference>
<evidence type="ECO:0000313" key="2">
    <source>
        <dbReference type="EMBL" id="KAL0057428.1"/>
    </source>
</evidence>
<evidence type="ECO:0000256" key="1">
    <source>
        <dbReference type="SAM" id="MobiDB-lite"/>
    </source>
</evidence>
<keyword evidence="3" id="KW-1185">Reference proteome</keyword>
<proteinExistence type="predicted"/>
<organism evidence="2 3">
    <name type="scientific">Marasmius tenuissimus</name>
    <dbReference type="NCBI Taxonomy" id="585030"/>
    <lineage>
        <taxon>Eukaryota</taxon>
        <taxon>Fungi</taxon>
        <taxon>Dikarya</taxon>
        <taxon>Basidiomycota</taxon>
        <taxon>Agaricomycotina</taxon>
        <taxon>Agaricomycetes</taxon>
        <taxon>Agaricomycetidae</taxon>
        <taxon>Agaricales</taxon>
        <taxon>Marasmiineae</taxon>
        <taxon>Marasmiaceae</taxon>
        <taxon>Marasmius</taxon>
    </lineage>
</organism>
<evidence type="ECO:0000313" key="3">
    <source>
        <dbReference type="Proteomes" id="UP001437256"/>
    </source>
</evidence>
<accession>A0ABR2Z817</accession>
<feature type="region of interest" description="Disordered" evidence="1">
    <location>
        <begin position="206"/>
        <end position="232"/>
    </location>
</feature>
<sequence>MFDLKKHFGNKLFDGSTVTFMPKYKPTMESVTKAAGLYETLIDKEKDTPYPQGITSSVTTNTGDNAVTESIRLPPSQEQIAEWHVDCAGWKKNNNILMGYFQLTITASTFDQFKNMKACDAWALMCKKYSQPTLSTIYGDFLKAVTFTLNQQNPLGSIAKLHQYFECLESIGVELSELIKALILVQAIPKTWEVAASKCFHNYGHEEKSDESDDEDNSTAEDSKNPLTFNRV</sequence>
<dbReference type="Proteomes" id="UP001437256">
    <property type="component" value="Unassembled WGS sequence"/>
</dbReference>
<name>A0ABR2Z817_9AGAR</name>
<feature type="compositionally biased region" description="Acidic residues" evidence="1">
    <location>
        <begin position="209"/>
        <end position="219"/>
    </location>
</feature>
<comment type="caution">
    <text evidence="2">The sequence shown here is derived from an EMBL/GenBank/DDBJ whole genome shotgun (WGS) entry which is preliminary data.</text>
</comment>
<protein>
    <submittedName>
        <fullName evidence="2">Uncharacterized protein</fullName>
    </submittedName>
</protein>